<feature type="non-terminal residue" evidence="9">
    <location>
        <position position="1"/>
    </location>
</feature>
<keyword evidence="10" id="KW-1185">Reference proteome</keyword>
<evidence type="ECO:0000256" key="7">
    <source>
        <dbReference type="SAM" id="MobiDB-lite"/>
    </source>
</evidence>
<feature type="compositionally biased region" description="Basic residues" evidence="7">
    <location>
        <begin position="177"/>
        <end position="188"/>
    </location>
</feature>
<dbReference type="SUPFAM" id="SSF49348">
    <property type="entry name" value="Clathrin adaptor appendage domain"/>
    <property type="match status" value="1"/>
</dbReference>
<dbReference type="EMBL" id="NAJN01002085">
    <property type="protein sequence ID" value="TKA57914.1"/>
    <property type="molecule type" value="Genomic_DNA"/>
</dbReference>
<dbReference type="InterPro" id="IPR016024">
    <property type="entry name" value="ARM-type_fold"/>
</dbReference>
<dbReference type="GO" id="GO:0016482">
    <property type="term" value="P:cytosolic transport"/>
    <property type="evidence" value="ECO:0007669"/>
    <property type="project" value="UniProtKB-ARBA"/>
</dbReference>
<dbReference type="SUPFAM" id="SSF48371">
    <property type="entry name" value="ARM repeat"/>
    <property type="match status" value="1"/>
</dbReference>
<feature type="region of interest" description="Disordered" evidence="7">
    <location>
        <begin position="259"/>
        <end position="309"/>
    </location>
</feature>
<dbReference type="InterPro" id="IPR013041">
    <property type="entry name" value="Clathrin_app_Ig-like_sf"/>
</dbReference>
<feature type="region of interest" description="Disordered" evidence="7">
    <location>
        <begin position="159"/>
        <end position="193"/>
    </location>
</feature>
<comment type="subcellular location">
    <subcellularLocation>
        <location evidence="1">Endomembrane system</location>
    </subcellularLocation>
    <subcellularLocation>
        <location evidence="2">Golgi apparatus</location>
    </subcellularLocation>
</comment>
<dbReference type="GO" id="GO:0006886">
    <property type="term" value="P:intracellular protein transport"/>
    <property type="evidence" value="ECO:0007669"/>
    <property type="project" value="InterPro"/>
</dbReference>
<dbReference type="PANTHER" id="PTHR22780">
    <property type="entry name" value="ADAPTIN, ALPHA/GAMMA/EPSILON"/>
    <property type="match status" value="1"/>
</dbReference>
<dbReference type="InterPro" id="IPR050840">
    <property type="entry name" value="Adaptor_Complx_Large_Subunit"/>
</dbReference>
<comment type="caution">
    <text evidence="9">The sequence shown here is derived from an EMBL/GenBank/DDBJ whole genome shotgun (WGS) entry which is preliminary data.</text>
</comment>
<keyword evidence="4" id="KW-0653">Protein transport</keyword>
<sequence>AGNHVKEQILSSFVRLIATTPDLQTYSVQKLYASLKDDITQQGLTLAGAWVIGEYGDALLRGGPYEEEELVKEVKESDVVDLFTTILNSSYAGQTVTEYIITSAMKLTTRMSDPAQIDRLRRLLISNQANLDIEIQQRAVEYGNLFGYDQIRRGVLEKMPPPEIREEQRVLGEATKKRQSKVISKKKPSQVSEQDMLLDLMGGSDLPATDLSGTINGSQNNADLLADILGGGASISSASDQTTSPPPTQRSNLNSIMDLFDTAGPASTPQPSTQPQPSASASADLLGGLSSQPQQAAPAQSSAASTPAHTAFSNNGLHITFQLQRPAAGAGAVQVLARFRNTSHGARLSGVSLQAAVPKSQKLQLQAISSAEIEAGGEATQHMRIVGVGGALPPRLRLRLKIGYARDGAPPVTEQVDWSEPA</sequence>
<dbReference type="OrthoDB" id="28053at2759"/>
<dbReference type="AlphaFoldDB" id="A0A4U0W6E5"/>
<keyword evidence="6" id="KW-0472">Membrane</keyword>
<dbReference type="InterPro" id="IPR011989">
    <property type="entry name" value="ARM-like"/>
</dbReference>
<organism evidence="9 10">
    <name type="scientific">Cryomyces minteri</name>
    <dbReference type="NCBI Taxonomy" id="331657"/>
    <lineage>
        <taxon>Eukaryota</taxon>
        <taxon>Fungi</taxon>
        <taxon>Dikarya</taxon>
        <taxon>Ascomycota</taxon>
        <taxon>Pezizomycotina</taxon>
        <taxon>Dothideomycetes</taxon>
        <taxon>Dothideomycetes incertae sedis</taxon>
        <taxon>Cryomyces</taxon>
    </lineage>
</organism>
<reference evidence="9 10" key="1">
    <citation type="submission" date="2017-03" db="EMBL/GenBank/DDBJ databases">
        <title>Genomes of endolithic fungi from Antarctica.</title>
        <authorList>
            <person name="Coleine C."/>
            <person name="Masonjones S."/>
            <person name="Stajich J.E."/>
        </authorList>
    </citation>
    <scope>NUCLEOTIDE SEQUENCE [LARGE SCALE GENOMIC DNA]</scope>
    <source>
        <strain evidence="9 10">CCFEE 5187</strain>
    </source>
</reference>
<evidence type="ECO:0000256" key="3">
    <source>
        <dbReference type="ARBA" id="ARBA00022448"/>
    </source>
</evidence>
<feature type="compositionally biased region" description="Low complexity" evidence="7">
    <location>
        <begin position="265"/>
        <end position="305"/>
    </location>
</feature>
<evidence type="ECO:0000256" key="5">
    <source>
        <dbReference type="ARBA" id="ARBA00023034"/>
    </source>
</evidence>
<evidence type="ECO:0000256" key="2">
    <source>
        <dbReference type="ARBA" id="ARBA00004555"/>
    </source>
</evidence>
<feature type="domain" description="GAE" evidence="8">
    <location>
        <begin position="304"/>
        <end position="422"/>
    </location>
</feature>
<dbReference type="GO" id="GO:0005829">
    <property type="term" value="C:cytosol"/>
    <property type="evidence" value="ECO:0007669"/>
    <property type="project" value="GOC"/>
</dbReference>
<keyword evidence="3" id="KW-0813">Transport</keyword>
<name>A0A4U0W6E5_9PEZI</name>
<dbReference type="STRING" id="331657.A0A4U0W6E5"/>
<dbReference type="GO" id="GO:0016192">
    <property type="term" value="P:vesicle-mediated transport"/>
    <property type="evidence" value="ECO:0007669"/>
    <property type="project" value="InterPro"/>
</dbReference>
<dbReference type="Proteomes" id="UP000308768">
    <property type="component" value="Unassembled WGS sequence"/>
</dbReference>
<dbReference type="InterPro" id="IPR002553">
    <property type="entry name" value="Clathrin/coatomer_adapt-like_N"/>
</dbReference>
<feature type="compositionally biased region" description="Basic and acidic residues" evidence="7">
    <location>
        <begin position="163"/>
        <end position="176"/>
    </location>
</feature>
<dbReference type="PROSITE" id="PS50180">
    <property type="entry name" value="GAE"/>
    <property type="match status" value="1"/>
</dbReference>
<dbReference type="SMART" id="SM00809">
    <property type="entry name" value="Alpha_adaptinC2"/>
    <property type="match status" value="1"/>
</dbReference>
<dbReference type="InterPro" id="IPR008153">
    <property type="entry name" value="GAE_dom"/>
</dbReference>
<evidence type="ECO:0000313" key="10">
    <source>
        <dbReference type="Proteomes" id="UP000308768"/>
    </source>
</evidence>
<dbReference type="GO" id="GO:0030117">
    <property type="term" value="C:membrane coat"/>
    <property type="evidence" value="ECO:0007669"/>
    <property type="project" value="InterPro"/>
</dbReference>
<evidence type="ECO:0000259" key="8">
    <source>
        <dbReference type="PROSITE" id="PS50180"/>
    </source>
</evidence>
<accession>A0A4U0W6E5</accession>
<evidence type="ECO:0000313" key="9">
    <source>
        <dbReference type="EMBL" id="TKA57914.1"/>
    </source>
</evidence>
<dbReference type="Gene3D" id="2.60.40.1230">
    <property type="match status" value="1"/>
</dbReference>
<protein>
    <recommendedName>
        <fullName evidence="8">GAE domain-containing protein</fullName>
    </recommendedName>
</protein>
<proteinExistence type="predicted"/>
<dbReference type="GO" id="GO:0005794">
    <property type="term" value="C:Golgi apparatus"/>
    <property type="evidence" value="ECO:0007669"/>
    <property type="project" value="UniProtKB-SubCell"/>
</dbReference>
<dbReference type="Pfam" id="PF01602">
    <property type="entry name" value="Adaptin_N"/>
    <property type="match status" value="1"/>
</dbReference>
<dbReference type="InterPro" id="IPR008152">
    <property type="entry name" value="Clathrin_a/b/g-adaptin_app_Ig"/>
</dbReference>
<evidence type="ECO:0000256" key="6">
    <source>
        <dbReference type="ARBA" id="ARBA00023136"/>
    </source>
</evidence>
<keyword evidence="5" id="KW-0333">Golgi apparatus</keyword>
<dbReference type="Pfam" id="PF02883">
    <property type="entry name" value="Alpha_adaptinC2"/>
    <property type="match status" value="1"/>
</dbReference>
<evidence type="ECO:0000256" key="4">
    <source>
        <dbReference type="ARBA" id="ARBA00022927"/>
    </source>
</evidence>
<evidence type="ECO:0000256" key="1">
    <source>
        <dbReference type="ARBA" id="ARBA00004308"/>
    </source>
</evidence>
<gene>
    <name evidence="9" type="ORF">B0A49_11114</name>
</gene>
<dbReference type="Gene3D" id="1.25.10.10">
    <property type="entry name" value="Leucine-rich Repeat Variant"/>
    <property type="match status" value="1"/>
</dbReference>